<keyword evidence="3" id="KW-1185">Reference proteome</keyword>
<protein>
    <submittedName>
        <fullName evidence="2">Uncharacterized protein</fullName>
    </submittedName>
</protein>
<gene>
    <name evidence="2" type="ORF">GCM10011349_12840</name>
</gene>
<name>A0ABQ2JGP3_9SPHN</name>
<sequence length="85" mass="9359">MKPHADIAMPLAHENATPSTRESNRANEARRTRADNRHLVAYIFTGESRVRVWCADRGLGGWPIVSGPGPREGWLSVGHDHFASG</sequence>
<accession>A0ABQ2JGP3</accession>
<feature type="region of interest" description="Disordered" evidence="1">
    <location>
        <begin position="1"/>
        <end position="32"/>
    </location>
</feature>
<comment type="caution">
    <text evidence="2">The sequence shown here is derived from an EMBL/GenBank/DDBJ whole genome shotgun (WGS) entry which is preliminary data.</text>
</comment>
<dbReference type="EMBL" id="BMLK01000005">
    <property type="protein sequence ID" value="GGN46106.1"/>
    <property type="molecule type" value="Genomic_DNA"/>
</dbReference>
<evidence type="ECO:0000256" key="1">
    <source>
        <dbReference type="SAM" id="MobiDB-lite"/>
    </source>
</evidence>
<organism evidence="2 3">
    <name type="scientific">Novosphingobium indicum</name>
    <dbReference type="NCBI Taxonomy" id="462949"/>
    <lineage>
        <taxon>Bacteria</taxon>
        <taxon>Pseudomonadati</taxon>
        <taxon>Pseudomonadota</taxon>
        <taxon>Alphaproteobacteria</taxon>
        <taxon>Sphingomonadales</taxon>
        <taxon>Sphingomonadaceae</taxon>
        <taxon>Novosphingobium</taxon>
    </lineage>
</organism>
<reference evidence="3" key="1">
    <citation type="journal article" date="2019" name="Int. J. Syst. Evol. Microbiol.">
        <title>The Global Catalogue of Microorganisms (GCM) 10K type strain sequencing project: providing services to taxonomists for standard genome sequencing and annotation.</title>
        <authorList>
            <consortium name="The Broad Institute Genomics Platform"/>
            <consortium name="The Broad Institute Genome Sequencing Center for Infectious Disease"/>
            <person name="Wu L."/>
            <person name="Ma J."/>
        </authorList>
    </citation>
    <scope>NUCLEOTIDE SEQUENCE [LARGE SCALE GENOMIC DNA]</scope>
    <source>
        <strain evidence="3">CGMCC 1.6784</strain>
    </source>
</reference>
<proteinExistence type="predicted"/>
<dbReference type="Proteomes" id="UP000605099">
    <property type="component" value="Unassembled WGS sequence"/>
</dbReference>
<evidence type="ECO:0000313" key="3">
    <source>
        <dbReference type="Proteomes" id="UP000605099"/>
    </source>
</evidence>
<evidence type="ECO:0000313" key="2">
    <source>
        <dbReference type="EMBL" id="GGN46106.1"/>
    </source>
</evidence>
<feature type="compositionally biased region" description="Basic and acidic residues" evidence="1">
    <location>
        <begin position="22"/>
        <end position="32"/>
    </location>
</feature>